<protein>
    <submittedName>
        <fullName evidence="1">Uncharacterized protein</fullName>
    </submittedName>
</protein>
<name>A0A2Z7A884_9LAMI</name>
<proteinExistence type="predicted"/>
<keyword evidence="2" id="KW-1185">Reference proteome</keyword>
<reference evidence="1 2" key="1">
    <citation type="journal article" date="2015" name="Proc. Natl. Acad. Sci. U.S.A.">
        <title>The resurrection genome of Boea hygrometrica: A blueprint for survival of dehydration.</title>
        <authorList>
            <person name="Xiao L."/>
            <person name="Yang G."/>
            <person name="Zhang L."/>
            <person name="Yang X."/>
            <person name="Zhao S."/>
            <person name="Ji Z."/>
            <person name="Zhou Q."/>
            <person name="Hu M."/>
            <person name="Wang Y."/>
            <person name="Chen M."/>
            <person name="Xu Y."/>
            <person name="Jin H."/>
            <person name="Xiao X."/>
            <person name="Hu G."/>
            <person name="Bao F."/>
            <person name="Hu Y."/>
            <person name="Wan P."/>
            <person name="Li L."/>
            <person name="Deng X."/>
            <person name="Kuang T."/>
            <person name="Xiang C."/>
            <person name="Zhu J.K."/>
            <person name="Oliver M.J."/>
            <person name="He Y."/>
        </authorList>
    </citation>
    <scope>NUCLEOTIDE SEQUENCE [LARGE SCALE GENOMIC DNA]</scope>
    <source>
        <strain evidence="2">cv. XS01</strain>
    </source>
</reference>
<dbReference type="Proteomes" id="UP000250235">
    <property type="component" value="Unassembled WGS sequence"/>
</dbReference>
<gene>
    <name evidence="1" type="ORF">F511_13424</name>
</gene>
<sequence>MTCTRLESTSLDDSSDDVPQIRYSADNQQALDTPRVDIPNEQTDLTGNIEVIDLTNVDQVQEQIVTSVPTASFEPTIGQDDALADHTKHQVISRPVLDTQCDQNEDVQPDIQEEQGANPIGSDLRWNRNHSPEQIIGESEDNSKVFLWRSTLVFFELYELLRMASTDSKLEND</sequence>
<evidence type="ECO:0000313" key="2">
    <source>
        <dbReference type="Proteomes" id="UP000250235"/>
    </source>
</evidence>
<dbReference type="EMBL" id="KV017743">
    <property type="protein sequence ID" value="KZV17911.1"/>
    <property type="molecule type" value="Genomic_DNA"/>
</dbReference>
<dbReference type="AlphaFoldDB" id="A0A2Z7A884"/>
<organism evidence="1 2">
    <name type="scientific">Dorcoceras hygrometricum</name>
    <dbReference type="NCBI Taxonomy" id="472368"/>
    <lineage>
        <taxon>Eukaryota</taxon>
        <taxon>Viridiplantae</taxon>
        <taxon>Streptophyta</taxon>
        <taxon>Embryophyta</taxon>
        <taxon>Tracheophyta</taxon>
        <taxon>Spermatophyta</taxon>
        <taxon>Magnoliopsida</taxon>
        <taxon>eudicotyledons</taxon>
        <taxon>Gunneridae</taxon>
        <taxon>Pentapetalae</taxon>
        <taxon>asterids</taxon>
        <taxon>lamiids</taxon>
        <taxon>Lamiales</taxon>
        <taxon>Gesneriaceae</taxon>
        <taxon>Didymocarpoideae</taxon>
        <taxon>Trichosporeae</taxon>
        <taxon>Loxocarpinae</taxon>
        <taxon>Dorcoceras</taxon>
    </lineage>
</organism>
<accession>A0A2Z7A884</accession>
<evidence type="ECO:0000313" key="1">
    <source>
        <dbReference type="EMBL" id="KZV17911.1"/>
    </source>
</evidence>